<feature type="transmembrane region" description="Helical" evidence="1">
    <location>
        <begin position="20"/>
        <end position="42"/>
    </location>
</feature>
<keyword evidence="1" id="KW-0472">Membrane</keyword>
<dbReference type="PROSITE" id="PS00409">
    <property type="entry name" value="PROKAR_NTER_METHYL"/>
    <property type="match status" value="1"/>
</dbReference>
<gene>
    <name evidence="2" type="ORF">D0962_25255</name>
</gene>
<evidence type="ECO:0000313" key="3">
    <source>
        <dbReference type="Proteomes" id="UP000473574"/>
    </source>
</evidence>
<sequence length="333" mass="36303">MLRQVLKKHLVRYPNQGFTLIELLVSMVMAGLIISGLMFLVVDLLRTDQRELTLEQTQQDMKRALDYIADDVREAIYVYDDPTPLVTNLANTDYALPADARPVLAFWKIKQLNVEAGDYSKLSTPGTAACSGLGVDPFKRCQALLVRHGYYELVIYYSTDDADPEWEGEARVYRYSVPEYSQDALTDPATALEENSIYVLDSGATPIQGGLPRSDWAWVPNDSGAGTFRGDVLVDFVASLAATPAPPACETGTQVPAATAGVTASNSFYACIRPIDASNNLLNQDVSIYLRGDADPTPTNSSLVLGGVSDNSELPTLQTRVLTRGVVNKDLPD</sequence>
<keyword evidence="1" id="KW-0812">Transmembrane</keyword>
<dbReference type="NCBIfam" id="TIGR02532">
    <property type="entry name" value="IV_pilin_GFxxxE"/>
    <property type="match status" value="1"/>
</dbReference>
<proteinExistence type="predicted"/>
<keyword evidence="1" id="KW-1133">Transmembrane helix</keyword>
<evidence type="ECO:0000313" key="2">
    <source>
        <dbReference type="EMBL" id="NEZ66030.1"/>
    </source>
</evidence>
<reference evidence="2 3" key="1">
    <citation type="journal article" date="2020" name="Microb. Ecol.">
        <title>Ecogenomics of the Marine Benthic Filamentous Cyanobacterium Adonisia.</title>
        <authorList>
            <person name="Walter J.M."/>
            <person name="Coutinho F.H."/>
            <person name="Leomil L."/>
            <person name="Hargreaves P.I."/>
            <person name="Campeao M.E."/>
            <person name="Vieira V.V."/>
            <person name="Silva B.S."/>
            <person name="Fistarol G.O."/>
            <person name="Salomon P.S."/>
            <person name="Sawabe T."/>
            <person name="Mino S."/>
            <person name="Hosokawa M."/>
            <person name="Miyashita H."/>
            <person name="Maruyama F."/>
            <person name="van Verk M.C."/>
            <person name="Dutilh B.E."/>
            <person name="Thompson C.C."/>
            <person name="Thompson F.L."/>
        </authorList>
    </citation>
    <scope>NUCLEOTIDE SEQUENCE [LARGE SCALE GENOMIC DNA]</scope>
    <source>
        <strain evidence="2 3">CCMR0082</strain>
    </source>
</reference>
<comment type="caution">
    <text evidence="2">The sequence shown here is derived from an EMBL/GenBank/DDBJ whole genome shotgun (WGS) entry which is preliminary data.</text>
</comment>
<dbReference type="EMBL" id="QZCE01000002">
    <property type="protein sequence ID" value="NEZ66030.1"/>
    <property type="molecule type" value="Genomic_DNA"/>
</dbReference>
<dbReference type="Proteomes" id="UP000473574">
    <property type="component" value="Unassembled WGS sequence"/>
</dbReference>
<accession>A0A6M0SC30</accession>
<dbReference type="InterPro" id="IPR012902">
    <property type="entry name" value="N_methyl_site"/>
</dbReference>
<name>A0A6M0SC30_9CYAN</name>
<organism evidence="2 3">
    <name type="scientific">Adonisia turfae CCMR0082</name>
    <dbReference type="NCBI Taxonomy" id="2304604"/>
    <lineage>
        <taxon>Bacteria</taxon>
        <taxon>Bacillati</taxon>
        <taxon>Cyanobacteriota</taxon>
        <taxon>Adonisia</taxon>
        <taxon>Adonisia turfae</taxon>
    </lineage>
</organism>
<evidence type="ECO:0000256" key="1">
    <source>
        <dbReference type="SAM" id="Phobius"/>
    </source>
</evidence>
<dbReference type="AlphaFoldDB" id="A0A6M0SC30"/>
<dbReference type="Pfam" id="PF07963">
    <property type="entry name" value="N_methyl"/>
    <property type="match status" value="1"/>
</dbReference>
<protein>
    <submittedName>
        <fullName evidence="2">Prepilin-type N-terminal cleavage/methylation domain-containing protein</fullName>
    </submittedName>
</protein>